<dbReference type="CDD" id="cd00293">
    <property type="entry name" value="USP-like"/>
    <property type="match status" value="1"/>
</dbReference>
<dbReference type="Gene3D" id="3.40.50.620">
    <property type="entry name" value="HUPs"/>
    <property type="match status" value="2"/>
</dbReference>
<feature type="domain" description="UspA" evidence="2">
    <location>
        <begin position="3"/>
        <end position="133"/>
    </location>
</feature>
<dbReference type="Proteomes" id="UP000256650">
    <property type="component" value="Unassembled WGS sequence"/>
</dbReference>
<dbReference type="PANTHER" id="PTHR46268">
    <property type="entry name" value="STRESS RESPONSE PROTEIN NHAX"/>
    <property type="match status" value="1"/>
</dbReference>
<dbReference type="OrthoDB" id="5343004at2"/>
<reference evidence="3 4" key="1">
    <citation type="submission" date="2018-04" db="EMBL/GenBank/DDBJ databases">
        <title>Novel Campyloabacter and Helicobacter Species and Strains.</title>
        <authorList>
            <person name="Mannion A.J."/>
            <person name="Shen Z."/>
            <person name="Fox J.G."/>
        </authorList>
    </citation>
    <scope>NUCLEOTIDE SEQUENCE [LARGE SCALE GENOMIC DNA]</scope>
    <source>
        <strain evidence="3 4">MIT 99-5101</strain>
    </source>
</reference>
<dbReference type="GeneID" id="82535529"/>
<dbReference type="PANTHER" id="PTHR46268:SF6">
    <property type="entry name" value="UNIVERSAL STRESS PROTEIN UP12"/>
    <property type="match status" value="1"/>
</dbReference>
<organism evidence="3 4">
    <name type="scientific">Helicobacter ganmani</name>
    <dbReference type="NCBI Taxonomy" id="60246"/>
    <lineage>
        <taxon>Bacteria</taxon>
        <taxon>Pseudomonadati</taxon>
        <taxon>Campylobacterota</taxon>
        <taxon>Epsilonproteobacteria</taxon>
        <taxon>Campylobacterales</taxon>
        <taxon>Helicobacteraceae</taxon>
        <taxon>Helicobacter</taxon>
    </lineage>
</organism>
<accession>A0A3D8IDT2</accession>
<proteinExistence type="inferred from homology"/>
<dbReference type="InterPro" id="IPR006015">
    <property type="entry name" value="Universal_stress_UspA"/>
</dbReference>
<dbReference type="EMBL" id="NXLS01000003">
    <property type="protein sequence ID" value="RDU63373.1"/>
    <property type="molecule type" value="Genomic_DNA"/>
</dbReference>
<dbReference type="SUPFAM" id="SSF52402">
    <property type="entry name" value="Adenine nucleotide alpha hydrolases-like"/>
    <property type="match status" value="2"/>
</dbReference>
<name>A0A3D8IDT2_9HELI</name>
<dbReference type="PRINTS" id="PR01438">
    <property type="entry name" value="UNVRSLSTRESS"/>
</dbReference>
<dbReference type="RefSeq" id="WP_115551400.1">
    <property type="nucleotide sequence ID" value="NZ_CAONBV010000004.1"/>
</dbReference>
<comment type="caution">
    <text evidence="3">The sequence shown here is derived from an EMBL/GenBank/DDBJ whole genome shotgun (WGS) entry which is preliminary data.</text>
</comment>
<evidence type="ECO:0000256" key="1">
    <source>
        <dbReference type="ARBA" id="ARBA00008791"/>
    </source>
</evidence>
<evidence type="ECO:0000313" key="3">
    <source>
        <dbReference type="EMBL" id="RDU63373.1"/>
    </source>
</evidence>
<gene>
    <name evidence="3" type="ORF">CQA43_04420</name>
</gene>
<comment type="similarity">
    <text evidence="1">Belongs to the universal stress protein A family.</text>
</comment>
<dbReference type="AlphaFoldDB" id="A0A3D8IDT2"/>
<dbReference type="InterPro" id="IPR014729">
    <property type="entry name" value="Rossmann-like_a/b/a_fold"/>
</dbReference>
<keyword evidence="4" id="KW-1185">Reference proteome</keyword>
<evidence type="ECO:0000259" key="2">
    <source>
        <dbReference type="Pfam" id="PF00582"/>
    </source>
</evidence>
<evidence type="ECO:0000313" key="4">
    <source>
        <dbReference type="Proteomes" id="UP000256650"/>
    </source>
</evidence>
<protein>
    <recommendedName>
        <fullName evidence="2">UspA domain-containing protein</fullName>
    </recommendedName>
</protein>
<dbReference type="Pfam" id="PF00582">
    <property type="entry name" value="Usp"/>
    <property type="match status" value="1"/>
</dbReference>
<sequence length="273" mass="31002">MKNRIVVATDFSQSSLTALTKAMFLAKKQKYTLDVVHVVEYSIFHDPKKDKKVGKEALAKFIADNFPTPEVEISQFCYVGTIHQEINKHAKERECRLLLVGATGETQYLTEVLLGSVTKKIIRKSEIPVLVTKNEALPDYVNIFSPTDFSDNSLKLAKTTRKFFPEANLVFYHMISRPFELRLGRYGADEEQISKFNKSAEEEARKYSKKFLENFSGKNEMVLDSGILSYTRLLSVAESKNVSLIALPTSGKISFFALDVLQNAHVDVLIWKF</sequence>
<dbReference type="InterPro" id="IPR006016">
    <property type="entry name" value="UspA"/>
</dbReference>